<keyword evidence="2" id="KW-1185">Reference proteome</keyword>
<evidence type="ECO:0000313" key="2">
    <source>
        <dbReference type="Proteomes" id="UP000499080"/>
    </source>
</evidence>
<dbReference type="OrthoDB" id="10447171at2759"/>
<name>A0A4Y2C9E0_ARAVE</name>
<protein>
    <submittedName>
        <fullName evidence="1">Uncharacterized protein</fullName>
    </submittedName>
</protein>
<evidence type="ECO:0000313" key="1">
    <source>
        <dbReference type="EMBL" id="GBM00664.1"/>
    </source>
</evidence>
<gene>
    <name evidence="1" type="ORF">AVEN_118015_1</name>
</gene>
<comment type="caution">
    <text evidence="1">The sequence shown here is derived from an EMBL/GenBank/DDBJ whole genome shotgun (WGS) entry which is preliminary data.</text>
</comment>
<organism evidence="1 2">
    <name type="scientific">Araneus ventricosus</name>
    <name type="common">Orbweaver spider</name>
    <name type="synonym">Epeira ventricosa</name>
    <dbReference type="NCBI Taxonomy" id="182803"/>
    <lineage>
        <taxon>Eukaryota</taxon>
        <taxon>Metazoa</taxon>
        <taxon>Ecdysozoa</taxon>
        <taxon>Arthropoda</taxon>
        <taxon>Chelicerata</taxon>
        <taxon>Arachnida</taxon>
        <taxon>Araneae</taxon>
        <taxon>Araneomorphae</taxon>
        <taxon>Entelegynae</taxon>
        <taxon>Araneoidea</taxon>
        <taxon>Araneidae</taxon>
        <taxon>Araneus</taxon>
    </lineage>
</organism>
<proteinExistence type="predicted"/>
<dbReference type="AlphaFoldDB" id="A0A4Y2C9E0"/>
<dbReference type="EMBL" id="BGPR01000159">
    <property type="protein sequence ID" value="GBM00664.1"/>
    <property type="molecule type" value="Genomic_DNA"/>
</dbReference>
<dbReference type="Proteomes" id="UP000499080">
    <property type="component" value="Unassembled WGS sequence"/>
</dbReference>
<reference evidence="1 2" key="1">
    <citation type="journal article" date="2019" name="Sci. Rep.">
        <title>Orb-weaving spider Araneus ventricosus genome elucidates the spidroin gene catalogue.</title>
        <authorList>
            <person name="Kono N."/>
            <person name="Nakamura H."/>
            <person name="Ohtoshi R."/>
            <person name="Moran D.A.P."/>
            <person name="Shinohara A."/>
            <person name="Yoshida Y."/>
            <person name="Fujiwara M."/>
            <person name="Mori M."/>
            <person name="Tomita M."/>
            <person name="Arakawa K."/>
        </authorList>
    </citation>
    <scope>NUCLEOTIDE SEQUENCE [LARGE SCALE GENOMIC DNA]</scope>
</reference>
<accession>A0A4Y2C9E0</accession>
<sequence length="104" mass="12308">MARNHVPQKREITNVYDVHHSRQQTPLSLTQRISWIKPRPTVSWQLTRGLTKPLWTIGWNGTWRREMYDVFGNNMVYVKRALNHYGAGTEDVFAIQLEESFCFT</sequence>